<proteinExistence type="predicted"/>
<dbReference type="PANTHER" id="PTHR31410">
    <property type="entry name" value="TRANSMEMBRANE PROTEIN 246"/>
    <property type="match status" value="1"/>
</dbReference>
<dbReference type="KEGG" id="muo:115482106"/>
<dbReference type="InterPro" id="IPR029675">
    <property type="entry name" value="PGAP4"/>
</dbReference>
<sequence>MCRIERISKKTETYAQTLLCPKTVGPRGSARRHAENCNVFKDSVRACRQGSNQGSESDNMALWLSLTCHRRKRYTNTCLQLFVLTAVTFGIVLPLMCHDLLHSYYFIRSWHLDHMSWKFLDKNLEEAQAAVQYFDNLHLSNSPLMASANADEPSSKPWLVITVVTVQRRLEYHYPLQVMSRFHRLLTRCGNACRHHRLFICNVDQNPQSHQDALVLAKFFPTVVRYGEKKETPPEGVDSINLFEKEKRDYVYCLAKVLSTFDTEYVLMLEDDAVPEDEIFSILHHLLLARFTESPLGGALYFKLFHPERLQHYVNPEPMRILEWIGLGMFLSTLLSLAYTWAIGYRGSSWPIFLFFMLYSMALVELFGRHYLLELRRLTPALYNVVPVTECCTPAMLYSAASAHRTLEYLSELQCRPGFAKDTALYSILSEKEEWAFVVEPNLVRHVGLHSSLRGINNSPKLL</sequence>
<evidence type="ECO:0000313" key="3">
    <source>
        <dbReference type="RefSeq" id="XP_030077536.1"/>
    </source>
</evidence>
<accession>A0A6P7ZU03</accession>
<dbReference type="GO" id="GO:0016757">
    <property type="term" value="F:glycosyltransferase activity"/>
    <property type="evidence" value="ECO:0007669"/>
    <property type="project" value="InterPro"/>
</dbReference>
<dbReference type="PANTHER" id="PTHR31410:SF1">
    <property type="entry name" value="POST-GPI ATTACHMENT TO PROTEINS FACTOR 4"/>
    <property type="match status" value="1"/>
</dbReference>
<dbReference type="CDD" id="cd22190">
    <property type="entry name" value="PGAP4"/>
    <property type="match status" value="1"/>
</dbReference>
<evidence type="ECO:0000313" key="2">
    <source>
        <dbReference type="Proteomes" id="UP000515156"/>
    </source>
</evidence>
<keyword evidence="1" id="KW-0812">Transmembrane</keyword>
<organism evidence="2 3">
    <name type="scientific">Microcaecilia unicolor</name>
    <dbReference type="NCBI Taxonomy" id="1415580"/>
    <lineage>
        <taxon>Eukaryota</taxon>
        <taxon>Metazoa</taxon>
        <taxon>Chordata</taxon>
        <taxon>Craniata</taxon>
        <taxon>Vertebrata</taxon>
        <taxon>Euteleostomi</taxon>
        <taxon>Amphibia</taxon>
        <taxon>Gymnophiona</taxon>
        <taxon>Siphonopidae</taxon>
        <taxon>Microcaecilia</taxon>
    </lineage>
</organism>
<keyword evidence="1" id="KW-1133">Transmembrane helix</keyword>
<feature type="transmembrane region" description="Helical" evidence="1">
    <location>
        <begin position="79"/>
        <end position="101"/>
    </location>
</feature>
<protein>
    <submittedName>
        <fullName evidence="3">Transmembrane protein 246-like isoform X1</fullName>
    </submittedName>
</protein>
<dbReference type="GeneID" id="115482106"/>
<dbReference type="Proteomes" id="UP000515156">
    <property type="component" value="Chromosome 1"/>
</dbReference>
<dbReference type="RefSeq" id="XP_030077536.1">
    <property type="nucleotide sequence ID" value="XM_030221676.1"/>
</dbReference>
<dbReference type="GO" id="GO:0006506">
    <property type="term" value="P:GPI anchor biosynthetic process"/>
    <property type="evidence" value="ECO:0007669"/>
    <property type="project" value="InterPro"/>
</dbReference>
<dbReference type="FunCoup" id="A0A6P7ZU03">
    <property type="interactions" value="401"/>
</dbReference>
<name>A0A6P7ZU03_9AMPH</name>
<feature type="transmembrane region" description="Helical" evidence="1">
    <location>
        <begin position="348"/>
        <end position="368"/>
    </location>
</feature>
<keyword evidence="1" id="KW-0472">Membrane</keyword>
<dbReference type="InParanoid" id="A0A6P7ZU03"/>
<keyword evidence="2" id="KW-1185">Reference proteome</keyword>
<dbReference type="AlphaFoldDB" id="A0A6P7ZU03"/>
<dbReference type="OrthoDB" id="2016523at2759"/>
<feature type="transmembrane region" description="Helical" evidence="1">
    <location>
        <begin position="321"/>
        <end position="342"/>
    </location>
</feature>
<reference evidence="3" key="1">
    <citation type="submission" date="2025-08" db="UniProtKB">
        <authorList>
            <consortium name="RefSeq"/>
        </authorList>
    </citation>
    <scope>IDENTIFICATION</scope>
</reference>
<gene>
    <name evidence="3" type="primary">LOC115482106</name>
</gene>
<evidence type="ECO:0000256" key="1">
    <source>
        <dbReference type="SAM" id="Phobius"/>
    </source>
</evidence>
<dbReference type="GO" id="GO:0000139">
    <property type="term" value="C:Golgi membrane"/>
    <property type="evidence" value="ECO:0007669"/>
    <property type="project" value="InterPro"/>
</dbReference>